<keyword evidence="1" id="KW-1133">Transmembrane helix</keyword>
<dbReference type="AlphaFoldDB" id="A8MI03"/>
<dbReference type="Proteomes" id="UP000000269">
    <property type="component" value="Chromosome"/>
</dbReference>
<evidence type="ECO:0000313" key="2">
    <source>
        <dbReference type="EMBL" id="ABW19435.1"/>
    </source>
</evidence>
<evidence type="ECO:0000256" key="1">
    <source>
        <dbReference type="SAM" id="Phobius"/>
    </source>
</evidence>
<accession>A8MI03</accession>
<dbReference type="RefSeq" id="WP_012159747.1">
    <property type="nucleotide sequence ID" value="NC_009922.1"/>
</dbReference>
<sequence length="148" mass="17400">MTNFIVIVMFVGIIIKQWSYIRMLKVPAKKSIFEIVLIILGIFGFVVFTFYSTKEYMHYLICVLGIATFIFIWVKPGITDTGMIMNVRGKELYSWSEIKKVKISKTDYIKVTYFRNSGSKIVEQKFEIKNHEQIINILQKNNVRIENI</sequence>
<feature type="transmembrane region" description="Helical" evidence="1">
    <location>
        <begin position="31"/>
        <end position="50"/>
    </location>
</feature>
<name>A8MI03_ALKOO</name>
<keyword evidence="1" id="KW-0812">Transmembrane</keyword>
<dbReference type="eggNOG" id="ENOG5030GDU">
    <property type="taxonomic scope" value="Bacteria"/>
</dbReference>
<feature type="transmembrane region" description="Helical" evidence="1">
    <location>
        <begin position="56"/>
        <end position="74"/>
    </location>
</feature>
<organism evidence="2 3">
    <name type="scientific">Alkaliphilus oremlandii (strain OhILAs)</name>
    <name type="common">Clostridium oremlandii (strain OhILAs)</name>
    <dbReference type="NCBI Taxonomy" id="350688"/>
    <lineage>
        <taxon>Bacteria</taxon>
        <taxon>Bacillati</taxon>
        <taxon>Bacillota</taxon>
        <taxon>Clostridia</taxon>
        <taxon>Peptostreptococcales</taxon>
        <taxon>Natronincolaceae</taxon>
        <taxon>Alkaliphilus</taxon>
    </lineage>
</organism>
<evidence type="ECO:0008006" key="4">
    <source>
        <dbReference type="Google" id="ProtNLM"/>
    </source>
</evidence>
<keyword evidence="3" id="KW-1185">Reference proteome</keyword>
<gene>
    <name evidence="2" type="ordered locus">Clos_1895</name>
</gene>
<feature type="transmembrane region" description="Helical" evidence="1">
    <location>
        <begin position="6"/>
        <end position="24"/>
    </location>
</feature>
<protein>
    <recommendedName>
        <fullName evidence="4">DUF5673 domain-containing protein</fullName>
    </recommendedName>
</protein>
<dbReference type="EMBL" id="CP000853">
    <property type="protein sequence ID" value="ABW19435.1"/>
    <property type="molecule type" value="Genomic_DNA"/>
</dbReference>
<dbReference type="OrthoDB" id="1908914at2"/>
<reference evidence="3" key="1">
    <citation type="submission" date="2007-10" db="EMBL/GenBank/DDBJ databases">
        <title>Complete genome of Alkaliphilus oremlandii OhILAs.</title>
        <authorList>
            <person name="Copeland A."/>
            <person name="Lucas S."/>
            <person name="Lapidus A."/>
            <person name="Barry K."/>
            <person name="Detter J.C."/>
            <person name="Glavina del Rio T."/>
            <person name="Hammon N."/>
            <person name="Israni S."/>
            <person name="Dalin E."/>
            <person name="Tice H."/>
            <person name="Pitluck S."/>
            <person name="Chain P."/>
            <person name="Malfatti S."/>
            <person name="Shin M."/>
            <person name="Vergez L."/>
            <person name="Schmutz J."/>
            <person name="Larimer F."/>
            <person name="Land M."/>
            <person name="Hauser L."/>
            <person name="Kyrpides N."/>
            <person name="Mikhailova N."/>
            <person name="Stolz J.F."/>
            <person name="Dawson A."/>
            <person name="Fisher E."/>
            <person name="Crable B."/>
            <person name="Perera E."/>
            <person name="Lisak J."/>
            <person name="Ranganathan M."/>
            <person name="Basu P."/>
            <person name="Richardson P."/>
        </authorList>
    </citation>
    <scope>NUCLEOTIDE SEQUENCE [LARGE SCALE GENOMIC DNA]</scope>
    <source>
        <strain evidence="3">OhILAs</strain>
    </source>
</reference>
<proteinExistence type="predicted"/>
<keyword evidence="1" id="KW-0472">Membrane</keyword>
<evidence type="ECO:0000313" key="3">
    <source>
        <dbReference type="Proteomes" id="UP000000269"/>
    </source>
</evidence>
<dbReference type="HOGENOM" id="CLU_1755000_0_0_9"/>
<dbReference type="KEGG" id="aoe:Clos_1895"/>